<dbReference type="AlphaFoldDB" id="A0A5N5KIN0"/>
<sequence>MSSASKAWAVATTIVAVEALKDQGFCRWNCKIRSLHQHGKNRLWSFSQAKRLSSPSSTVVPSKKMSSATKAWAVATSIAAVEAMKDQGFCGWNFTMRSLHQQAKNQFRSASKPRKLSSPSSTLVSSKVRENHEANQSEESMRKVMYLSSWGPYYYIASFNFSSLSVPGNVHDKETTIAFSLNCRLKRNKRCRRPVKLRFGQNHKLICNCFHLVNFSLIKTAHLRFATPYLHYNIHSYVANMVCTTTMSLTLLLLLLEAYSSRTRSSIAAAAAATTTSSIYSFKICIKEEMRREKSKSIRRLT</sequence>
<dbReference type="PANTHER" id="PTHR33090">
    <property type="entry name" value="DUF3774 DOMAIN PROTEIN-RELATED"/>
    <property type="match status" value="1"/>
</dbReference>
<proteinExistence type="predicted"/>
<evidence type="ECO:0000313" key="3">
    <source>
        <dbReference type="EMBL" id="KAB5530171.1"/>
    </source>
</evidence>
<protein>
    <recommendedName>
        <fullName evidence="5">Wound-responsive family protein</fullName>
    </recommendedName>
</protein>
<feature type="region of interest" description="Disordered" evidence="1">
    <location>
        <begin position="105"/>
        <end position="136"/>
    </location>
</feature>
<accession>A0A5N5KIN0</accession>
<dbReference type="Pfam" id="PF12609">
    <property type="entry name" value="DUF3774"/>
    <property type="match status" value="2"/>
</dbReference>
<organism evidence="3 4">
    <name type="scientific">Salix brachista</name>
    <dbReference type="NCBI Taxonomy" id="2182728"/>
    <lineage>
        <taxon>Eukaryota</taxon>
        <taxon>Viridiplantae</taxon>
        <taxon>Streptophyta</taxon>
        <taxon>Embryophyta</taxon>
        <taxon>Tracheophyta</taxon>
        <taxon>Spermatophyta</taxon>
        <taxon>Magnoliopsida</taxon>
        <taxon>eudicotyledons</taxon>
        <taxon>Gunneridae</taxon>
        <taxon>Pentapetalae</taxon>
        <taxon>rosids</taxon>
        <taxon>fabids</taxon>
        <taxon>Malpighiales</taxon>
        <taxon>Salicaceae</taxon>
        <taxon>Saliceae</taxon>
        <taxon>Salix</taxon>
    </lineage>
</organism>
<feature type="transmembrane region" description="Helical" evidence="2">
    <location>
        <begin position="237"/>
        <end position="256"/>
    </location>
</feature>
<keyword evidence="2" id="KW-1133">Transmembrane helix</keyword>
<name>A0A5N5KIN0_9ROSI</name>
<keyword evidence="2" id="KW-0472">Membrane</keyword>
<feature type="compositionally biased region" description="Low complexity" evidence="1">
    <location>
        <begin position="116"/>
        <end position="126"/>
    </location>
</feature>
<keyword evidence="4" id="KW-1185">Reference proteome</keyword>
<dbReference type="Proteomes" id="UP000326939">
    <property type="component" value="Chromosome 13"/>
</dbReference>
<dbReference type="InterPro" id="IPR022251">
    <property type="entry name" value="DUF3774_wound-induced"/>
</dbReference>
<evidence type="ECO:0000313" key="4">
    <source>
        <dbReference type="Proteomes" id="UP000326939"/>
    </source>
</evidence>
<evidence type="ECO:0008006" key="5">
    <source>
        <dbReference type="Google" id="ProtNLM"/>
    </source>
</evidence>
<keyword evidence="2" id="KW-0812">Transmembrane</keyword>
<comment type="caution">
    <text evidence="3">The sequence shown here is derived from an EMBL/GenBank/DDBJ whole genome shotgun (WGS) entry which is preliminary data.</text>
</comment>
<evidence type="ECO:0000256" key="1">
    <source>
        <dbReference type="SAM" id="MobiDB-lite"/>
    </source>
</evidence>
<dbReference type="EMBL" id="VDCV01000013">
    <property type="protein sequence ID" value="KAB5530171.1"/>
    <property type="molecule type" value="Genomic_DNA"/>
</dbReference>
<reference evidence="4" key="1">
    <citation type="journal article" date="2019" name="Gigascience">
        <title>De novo genome assembly of the endangered Acer yangbiense, a plant species with extremely small populations endemic to Yunnan Province, China.</title>
        <authorList>
            <person name="Yang J."/>
            <person name="Wariss H.M."/>
            <person name="Tao L."/>
            <person name="Zhang R."/>
            <person name="Yun Q."/>
            <person name="Hollingsworth P."/>
            <person name="Dao Z."/>
            <person name="Luo G."/>
            <person name="Guo H."/>
            <person name="Ma Y."/>
            <person name="Sun W."/>
        </authorList>
    </citation>
    <scope>NUCLEOTIDE SEQUENCE [LARGE SCALE GENOMIC DNA]</scope>
    <source>
        <strain evidence="4">cv. br00</strain>
    </source>
</reference>
<evidence type="ECO:0000256" key="2">
    <source>
        <dbReference type="SAM" id="Phobius"/>
    </source>
</evidence>
<feature type="compositionally biased region" description="Basic and acidic residues" evidence="1">
    <location>
        <begin position="127"/>
        <end position="136"/>
    </location>
</feature>
<gene>
    <name evidence="3" type="ORF">DKX38_020252</name>
</gene>